<evidence type="ECO:0000256" key="5">
    <source>
        <dbReference type="ARBA" id="ARBA00023136"/>
    </source>
</evidence>
<evidence type="ECO:0000256" key="10">
    <source>
        <dbReference type="HAMAP-Rule" id="MF_00454"/>
    </source>
</evidence>
<keyword evidence="6 10" id="KW-0407">Ion channel</keyword>
<comment type="activity regulation">
    <text evidence="10">Na(+) is not transported, but it plays an essential structural role and its presence is essential for fluoride channel function.</text>
</comment>
<dbReference type="GO" id="GO:0140114">
    <property type="term" value="P:cellular detoxification of fluoride"/>
    <property type="evidence" value="ECO:0007669"/>
    <property type="project" value="UniProtKB-UniRule"/>
</dbReference>
<keyword evidence="10" id="KW-0406">Ion transport</keyword>
<dbReference type="GO" id="GO:0062054">
    <property type="term" value="F:fluoride channel activity"/>
    <property type="evidence" value="ECO:0007669"/>
    <property type="project" value="UniProtKB-UniRule"/>
</dbReference>
<gene>
    <name evidence="10" type="primary">fluC</name>
    <name evidence="10" type="synonym">crcB</name>
    <name evidence="11" type="ORF">SAMN05421799_11525</name>
</gene>
<dbReference type="Proteomes" id="UP000186156">
    <property type="component" value="Unassembled WGS sequence"/>
</dbReference>
<feature type="binding site" evidence="10">
    <location>
        <position position="87"/>
    </location>
    <ligand>
        <name>Na(+)</name>
        <dbReference type="ChEBI" id="CHEBI:29101"/>
        <note>structural</note>
    </ligand>
</feature>
<dbReference type="InterPro" id="IPR003691">
    <property type="entry name" value="FluC"/>
</dbReference>
<sequence length="147" mass="15401">MFAQMGGGELDELKRIGAVLVGGAIGGALRDLVDAAVGQIHLFPLGILLINLTGAFLLGMIQQLAVKHALPHWVVAGLGPGVMGGYTTFSTFAVGGWEALRLAPWQGVLYLVLTAVLGPLCAWLGTKAVPVRATPDDEWEAEEEVSL</sequence>
<dbReference type="PANTHER" id="PTHR28259">
    <property type="entry name" value="FLUORIDE EXPORT PROTEIN 1-RELATED"/>
    <property type="match status" value="1"/>
</dbReference>
<proteinExistence type="inferred from homology"/>
<dbReference type="GO" id="GO:0005886">
    <property type="term" value="C:plasma membrane"/>
    <property type="evidence" value="ECO:0007669"/>
    <property type="project" value="UniProtKB-SubCell"/>
</dbReference>
<evidence type="ECO:0000256" key="3">
    <source>
        <dbReference type="ARBA" id="ARBA00022692"/>
    </source>
</evidence>
<comment type="subcellular location">
    <subcellularLocation>
        <location evidence="1 10">Cell membrane</location>
        <topology evidence="1 10">Multi-pass membrane protein</topology>
    </subcellularLocation>
</comment>
<keyword evidence="5 10" id="KW-0472">Membrane</keyword>
<keyword evidence="3 10" id="KW-0812">Transmembrane</keyword>
<comment type="function">
    <text evidence="9 10">Fluoride-specific ion channel. Important for reducing fluoride concentration in the cell, thus reducing its toxicity.</text>
</comment>
<evidence type="ECO:0000256" key="7">
    <source>
        <dbReference type="ARBA" id="ARBA00035120"/>
    </source>
</evidence>
<evidence type="ECO:0000256" key="8">
    <source>
        <dbReference type="ARBA" id="ARBA00035585"/>
    </source>
</evidence>
<comment type="catalytic activity">
    <reaction evidence="8">
        <text>fluoride(in) = fluoride(out)</text>
        <dbReference type="Rhea" id="RHEA:76159"/>
        <dbReference type="ChEBI" id="CHEBI:17051"/>
    </reaction>
    <physiologicalReaction direction="left-to-right" evidence="8">
        <dbReference type="Rhea" id="RHEA:76160"/>
    </physiologicalReaction>
</comment>
<evidence type="ECO:0000313" key="11">
    <source>
        <dbReference type="EMBL" id="SIT12094.1"/>
    </source>
</evidence>
<dbReference type="Pfam" id="PF02537">
    <property type="entry name" value="CRCB"/>
    <property type="match status" value="1"/>
</dbReference>
<evidence type="ECO:0000256" key="6">
    <source>
        <dbReference type="ARBA" id="ARBA00023303"/>
    </source>
</evidence>
<feature type="transmembrane region" description="Helical" evidence="10">
    <location>
        <begin position="73"/>
        <end position="95"/>
    </location>
</feature>
<protein>
    <recommendedName>
        <fullName evidence="10">Fluoride-specific ion channel FluC</fullName>
    </recommendedName>
</protein>
<reference evidence="12" key="1">
    <citation type="submission" date="2017-01" db="EMBL/GenBank/DDBJ databases">
        <authorList>
            <person name="Varghese N."/>
            <person name="Submissions S."/>
        </authorList>
    </citation>
    <scope>NUCLEOTIDE SEQUENCE [LARGE SCALE GENOMIC DNA]</scope>
    <source>
        <strain evidence="12">DSM 16176</strain>
    </source>
</reference>
<evidence type="ECO:0000313" key="12">
    <source>
        <dbReference type="Proteomes" id="UP000186156"/>
    </source>
</evidence>
<evidence type="ECO:0000256" key="9">
    <source>
        <dbReference type="ARBA" id="ARBA00049940"/>
    </source>
</evidence>
<keyword evidence="10" id="KW-0915">Sodium</keyword>
<keyword evidence="10" id="KW-0813">Transport</keyword>
<dbReference type="GO" id="GO:0046872">
    <property type="term" value="F:metal ion binding"/>
    <property type="evidence" value="ECO:0007669"/>
    <property type="project" value="UniProtKB-KW"/>
</dbReference>
<evidence type="ECO:0000256" key="1">
    <source>
        <dbReference type="ARBA" id="ARBA00004651"/>
    </source>
</evidence>
<evidence type="ECO:0000256" key="4">
    <source>
        <dbReference type="ARBA" id="ARBA00022989"/>
    </source>
</evidence>
<keyword evidence="10" id="KW-0479">Metal-binding</keyword>
<dbReference type="AlphaFoldDB" id="A0A1N7PN80"/>
<comment type="similarity">
    <text evidence="7 10">Belongs to the fluoride channel Fluc/FEX (TC 1.A.43) family.</text>
</comment>
<dbReference type="PANTHER" id="PTHR28259:SF1">
    <property type="entry name" value="FLUORIDE EXPORT PROTEIN 1-RELATED"/>
    <property type="match status" value="1"/>
</dbReference>
<accession>A0A1N7PN80</accession>
<keyword evidence="4 10" id="KW-1133">Transmembrane helix</keyword>
<name>A0A1N7PN80_9BACL</name>
<dbReference type="HAMAP" id="MF_00454">
    <property type="entry name" value="FluC"/>
    <property type="match status" value="1"/>
</dbReference>
<feature type="transmembrane region" description="Helical" evidence="10">
    <location>
        <begin position="107"/>
        <end position="125"/>
    </location>
</feature>
<keyword evidence="2 10" id="KW-1003">Cell membrane</keyword>
<organism evidence="11 12">
    <name type="scientific">Alicyclobacillus vulcanalis</name>
    <dbReference type="NCBI Taxonomy" id="252246"/>
    <lineage>
        <taxon>Bacteria</taxon>
        <taxon>Bacillati</taxon>
        <taxon>Bacillota</taxon>
        <taxon>Bacilli</taxon>
        <taxon>Bacillales</taxon>
        <taxon>Alicyclobacillaceae</taxon>
        <taxon>Alicyclobacillus</taxon>
    </lineage>
</organism>
<dbReference type="EMBL" id="FTOO01000015">
    <property type="protein sequence ID" value="SIT12094.1"/>
    <property type="molecule type" value="Genomic_DNA"/>
</dbReference>
<feature type="binding site" evidence="10">
    <location>
        <position position="84"/>
    </location>
    <ligand>
        <name>Na(+)</name>
        <dbReference type="ChEBI" id="CHEBI:29101"/>
        <note>structural</note>
    </ligand>
</feature>
<feature type="transmembrane region" description="Helical" evidence="10">
    <location>
        <begin position="40"/>
        <end position="61"/>
    </location>
</feature>
<evidence type="ECO:0000256" key="2">
    <source>
        <dbReference type="ARBA" id="ARBA00022475"/>
    </source>
</evidence>
<keyword evidence="12" id="KW-1185">Reference proteome</keyword>